<dbReference type="PANTHER" id="PTHR12822:SF2">
    <property type="entry name" value="PROTEIN YIPF"/>
    <property type="match status" value="1"/>
</dbReference>
<evidence type="ECO:0000256" key="5">
    <source>
        <dbReference type="ARBA" id="ARBA00023136"/>
    </source>
</evidence>
<feature type="compositionally biased region" description="Low complexity" evidence="7">
    <location>
        <begin position="50"/>
        <end position="63"/>
    </location>
</feature>
<sequence>MDAASGAAGAAGAGSEEHQLEFAESGFVGGATEGRLQGGAGGSGGGGSSSGFAPPSNPFSAPSDAQGVAGGGDSNPFKDWQGESLPTSSGSKGSGGGGGSAGGDGGLFGVGGQAMASVVSGLAAAATGGDERQNIMGGGGGGSSAHPSDGASLLTSAGWMQYFDFDTIDISGRLKHAAAFSILSPMQPRFAELTVQRPDLYGPFWIATTLVFVSAMAGNFASYLRAEKDVPFVSDVTKVMLSTVLWYGYVSFCPLLLYLYLRWHGAAPFLSQLVCLYGYSLAIFVPAALLCAIPSHAIEWIVLVVAAVHSTHFLAANARELVAAVASANARRAAMLMVCGGHLALTVGLKFYFF</sequence>
<evidence type="ECO:0000256" key="7">
    <source>
        <dbReference type="SAM" id="MobiDB-lite"/>
    </source>
</evidence>
<comment type="subcellular location">
    <subcellularLocation>
        <location evidence="6">Golgi apparatus membrane</location>
        <topology evidence="6">Multi-pass membrane protein</topology>
    </subcellularLocation>
    <subcellularLocation>
        <location evidence="1">Membrane</location>
        <topology evidence="1">Multi-pass membrane protein</topology>
    </subcellularLocation>
</comment>
<keyword evidence="5 6" id="KW-0472">Membrane</keyword>
<evidence type="ECO:0000256" key="1">
    <source>
        <dbReference type="ARBA" id="ARBA00004141"/>
    </source>
</evidence>
<dbReference type="PANTHER" id="PTHR12822">
    <property type="entry name" value="PROTEIN YIPF"/>
    <property type="match status" value="1"/>
</dbReference>
<feature type="transmembrane region" description="Helical" evidence="6">
    <location>
        <begin position="204"/>
        <end position="224"/>
    </location>
</feature>
<feature type="compositionally biased region" description="Low complexity" evidence="7">
    <location>
        <begin position="1"/>
        <end position="14"/>
    </location>
</feature>
<evidence type="ECO:0000313" key="9">
    <source>
        <dbReference type="EMBL" id="CAE0154098.1"/>
    </source>
</evidence>
<organism evidence="9">
    <name type="scientific">Prasinoderma singulare</name>
    <dbReference type="NCBI Taxonomy" id="676789"/>
    <lineage>
        <taxon>Eukaryota</taxon>
        <taxon>Viridiplantae</taxon>
        <taxon>Prasinodermophyta</taxon>
        <taxon>Prasinodermophyceae</taxon>
        <taxon>Prasinodermales</taxon>
        <taxon>Prasinodermaceae</taxon>
        <taxon>Prasinoderma</taxon>
    </lineage>
</organism>
<accession>A0A7S3FKW4</accession>
<evidence type="ECO:0000256" key="6">
    <source>
        <dbReference type="RuleBase" id="RU361264"/>
    </source>
</evidence>
<dbReference type="GO" id="GO:0016192">
    <property type="term" value="P:vesicle-mediated transport"/>
    <property type="evidence" value="ECO:0007669"/>
    <property type="project" value="InterPro"/>
</dbReference>
<comment type="similarity">
    <text evidence="2 6">Belongs to the YIP1 family.</text>
</comment>
<protein>
    <recommendedName>
        <fullName evidence="6">Protein YIP</fullName>
    </recommendedName>
</protein>
<dbReference type="AlphaFoldDB" id="A0A7S3FKW4"/>
<feature type="domain" description="Yip1" evidence="8">
    <location>
        <begin position="184"/>
        <end position="336"/>
    </location>
</feature>
<reference evidence="9" key="1">
    <citation type="submission" date="2021-01" db="EMBL/GenBank/DDBJ databases">
        <authorList>
            <person name="Corre E."/>
            <person name="Pelletier E."/>
            <person name="Niang G."/>
            <person name="Scheremetjew M."/>
            <person name="Finn R."/>
            <person name="Kale V."/>
            <person name="Holt S."/>
            <person name="Cochrane G."/>
            <person name="Meng A."/>
            <person name="Brown T."/>
            <person name="Cohen L."/>
        </authorList>
    </citation>
    <scope>NUCLEOTIDE SEQUENCE</scope>
    <source>
        <strain evidence="9">RCC927</strain>
    </source>
</reference>
<gene>
    <name evidence="9" type="ORF">PSIN1315_LOCUS14507</name>
</gene>
<feature type="transmembrane region" description="Helical" evidence="6">
    <location>
        <begin position="273"/>
        <end position="295"/>
    </location>
</feature>
<dbReference type="GO" id="GO:0000139">
    <property type="term" value="C:Golgi membrane"/>
    <property type="evidence" value="ECO:0007669"/>
    <property type="project" value="UniProtKB-SubCell"/>
</dbReference>
<dbReference type="EMBL" id="HBHY01022611">
    <property type="protein sequence ID" value="CAE0154098.1"/>
    <property type="molecule type" value="Transcribed_RNA"/>
</dbReference>
<evidence type="ECO:0000256" key="3">
    <source>
        <dbReference type="ARBA" id="ARBA00022692"/>
    </source>
</evidence>
<dbReference type="InterPro" id="IPR006977">
    <property type="entry name" value="Yip1_dom"/>
</dbReference>
<evidence type="ECO:0000259" key="8">
    <source>
        <dbReference type="Pfam" id="PF04893"/>
    </source>
</evidence>
<dbReference type="InterPro" id="IPR039765">
    <property type="entry name" value="Yip5/YIPF1/YIPF2"/>
</dbReference>
<evidence type="ECO:0000256" key="2">
    <source>
        <dbReference type="ARBA" id="ARBA00010596"/>
    </source>
</evidence>
<evidence type="ECO:0000256" key="4">
    <source>
        <dbReference type="ARBA" id="ARBA00022989"/>
    </source>
</evidence>
<feature type="transmembrane region" description="Helical" evidence="6">
    <location>
        <begin position="334"/>
        <end position="353"/>
    </location>
</feature>
<feature type="compositionally biased region" description="Gly residues" evidence="7">
    <location>
        <begin position="92"/>
        <end position="104"/>
    </location>
</feature>
<name>A0A7S3FKW4_9VIRI</name>
<dbReference type="Pfam" id="PF04893">
    <property type="entry name" value="Yip1"/>
    <property type="match status" value="1"/>
</dbReference>
<feature type="transmembrane region" description="Helical" evidence="6">
    <location>
        <begin position="301"/>
        <end position="322"/>
    </location>
</feature>
<dbReference type="GO" id="GO:0031267">
    <property type="term" value="F:small GTPase binding"/>
    <property type="evidence" value="ECO:0007669"/>
    <property type="project" value="InterPro"/>
</dbReference>
<keyword evidence="4 6" id="KW-1133">Transmembrane helix</keyword>
<feature type="transmembrane region" description="Helical" evidence="6">
    <location>
        <begin position="244"/>
        <end position="261"/>
    </location>
</feature>
<proteinExistence type="inferred from homology"/>
<feature type="compositionally biased region" description="Gly residues" evidence="7">
    <location>
        <begin position="27"/>
        <end position="49"/>
    </location>
</feature>
<feature type="region of interest" description="Disordered" evidence="7">
    <location>
        <begin position="1"/>
        <end position="104"/>
    </location>
</feature>
<keyword evidence="3 6" id="KW-0812">Transmembrane</keyword>